<gene>
    <name evidence="1" type="ORF">Aconfl_11660</name>
</gene>
<protein>
    <submittedName>
        <fullName evidence="1">Uncharacterized protein</fullName>
    </submittedName>
</protein>
<comment type="caution">
    <text evidence="1">The sequence shown here is derived from an EMBL/GenBank/DDBJ whole genome shotgun (WGS) entry which is preliminary data.</text>
</comment>
<evidence type="ECO:0000313" key="1">
    <source>
        <dbReference type="EMBL" id="GMQ28523.1"/>
    </source>
</evidence>
<proteinExistence type="predicted"/>
<sequence>MSFDPNIFLPDFQYRKEILYFGSAFAPNMYMKNHLLFPITLLLTLFLLLSESFVPNKEKKPLFSAPSENIKIRESTLDLQVSIGDKLFVFGKKSGTLDMVKVGMDLLPFAQQLEESNPEIQLKQIMWKRLKNGTVQIISKFDSWPSGLVWSIFPDGKLKMEATGEALTSDSSSRYLGLDFDFPVVELRKVIWKEHSGAYGEWDLQAQSQHPPQFFASFDFVDLVFDQMGVHVRSDGKDVGLEWKSRVDGDRGSDIRFVLQGMEEEISGGSIASDLPDSFSGSGRSNAPKIAVRSISLWFDFQ</sequence>
<keyword evidence="2" id="KW-1185">Reference proteome</keyword>
<dbReference type="Proteomes" id="UP001338309">
    <property type="component" value="Unassembled WGS sequence"/>
</dbReference>
<dbReference type="EMBL" id="BTPD01000003">
    <property type="protein sequence ID" value="GMQ28523.1"/>
    <property type="molecule type" value="Genomic_DNA"/>
</dbReference>
<dbReference type="RefSeq" id="WP_338223273.1">
    <property type="nucleotide sequence ID" value="NZ_BTPD01000003.1"/>
</dbReference>
<evidence type="ECO:0000313" key="2">
    <source>
        <dbReference type="Proteomes" id="UP001338309"/>
    </source>
</evidence>
<name>A0ABQ6PMZ1_9BACT</name>
<accession>A0ABQ6PMZ1</accession>
<organism evidence="1 2">
    <name type="scientific">Algoriphagus confluentis</name>
    <dbReference type="NCBI Taxonomy" id="1697556"/>
    <lineage>
        <taxon>Bacteria</taxon>
        <taxon>Pseudomonadati</taxon>
        <taxon>Bacteroidota</taxon>
        <taxon>Cytophagia</taxon>
        <taxon>Cytophagales</taxon>
        <taxon>Cyclobacteriaceae</taxon>
        <taxon>Algoriphagus</taxon>
    </lineage>
</organism>
<reference evidence="1 2" key="1">
    <citation type="submission" date="2023-08" db="EMBL/GenBank/DDBJ databases">
        <title>Draft genome sequence of Algoriphagus confluentis.</title>
        <authorList>
            <person name="Takatani N."/>
            <person name="Hosokawa M."/>
            <person name="Sawabe T."/>
        </authorList>
    </citation>
    <scope>NUCLEOTIDE SEQUENCE [LARGE SCALE GENOMIC DNA]</scope>
    <source>
        <strain evidence="1 2">NBRC 111222</strain>
    </source>
</reference>